<dbReference type="InterPro" id="IPR031961">
    <property type="entry name" value="DUF4780"/>
</dbReference>
<dbReference type="AlphaFoldDB" id="A0A1S4EAI5"/>
<proteinExistence type="predicted"/>
<gene>
    <name evidence="4 5 6" type="primary">LOC103508453</name>
</gene>
<feature type="region of interest" description="Disordered" evidence="1">
    <location>
        <begin position="85"/>
        <end position="187"/>
    </location>
</feature>
<dbReference type="RefSeq" id="XP_026678855.1">
    <property type="nucleotide sequence ID" value="XM_026823054.1"/>
</dbReference>
<accession>A0A1S4EAI5</accession>
<dbReference type="KEGG" id="dci:103508453"/>
<feature type="compositionally biased region" description="Polar residues" evidence="1">
    <location>
        <begin position="136"/>
        <end position="153"/>
    </location>
</feature>
<evidence type="ECO:0000313" key="3">
    <source>
        <dbReference type="Proteomes" id="UP000079169"/>
    </source>
</evidence>
<dbReference type="RefSeq" id="XP_017299253.1">
    <property type="nucleotide sequence ID" value="XM_017443764.2"/>
</dbReference>
<evidence type="ECO:0000313" key="5">
    <source>
        <dbReference type="RefSeq" id="XP_026678855.1"/>
    </source>
</evidence>
<dbReference type="Pfam" id="PF16012">
    <property type="entry name" value="DUF4780"/>
    <property type="match status" value="1"/>
</dbReference>
<protein>
    <submittedName>
        <fullName evidence="5">Uncharacterized protein LOC103508453 isoform X1</fullName>
    </submittedName>
    <submittedName>
        <fullName evidence="4">Uncharacterized protein LOC103508453 isoform X2</fullName>
    </submittedName>
    <submittedName>
        <fullName evidence="6">Uncharacterized protein LOC103508453 isoform X3</fullName>
    </submittedName>
</protein>
<feature type="domain" description="DUF4780" evidence="2">
    <location>
        <begin position="193"/>
        <end position="366"/>
    </location>
</feature>
<evidence type="ECO:0000313" key="6">
    <source>
        <dbReference type="RefSeq" id="XP_026678857.1"/>
    </source>
</evidence>
<evidence type="ECO:0000259" key="2">
    <source>
        <dbReference type="Pfam" id="PF16012"/>
    </source>
</evidence>
<keyword evidence="3" id="KW-1185">Reference proteome</keyword>
<name>A0A1S4EAI5_DIACI</name>
<dbReference type="RefSeq" id="XP_026678857.1">
    <property type="nucleotide sequence ID" value="XM_026823056.1"/>
</dbReference>
<reference evidence="4 5" key="1">
    <citation type="submission" date="2025-04" db="UniProtKB">
        <authorList>
            <consortium name="RefSeq"/>
        </authorList>
    </citation>
    <scope>IDENTIFICATION</scope>
</reference>
<sequence>MNNTDVNTDIVQMDIVLIGDAPVVIPPLADGSGVSQPLADGGAPSEEATPVVEALLSTPQAENGGVSEGDTTGSTPSLQHVASSINRMHMDRPKISGAQRRKRQAQRALERGEPIPARKRSKNKESGGRSVPPTPNTFDNSRTRLQSQFTPSTGDYVPEKKTCWSGDGVSTAGSEGPEAPAISSIVSSSQPQNITKMVVVPCAFPKEKMVESCATMIKTFIFREVIKTPRGNPLPTFVKNSFEKGALILICRDDFTRLWLVNKVREVPLVLGIHLKVGLYRDLIPEYKGIFIVSKDIIDIVGSEDPKEIISLVGIQNPNLNAENIGIINIHKDFRGLKFIVSLDEESMMGVRESGYKISLCLEMIPIIVPEERRATKSYVSGPNKPQQL</sequence>
<dbReference type="Proteomes" id="UP000079169">
    <property type="component" value="Unplaced"/>
</dbReference>
<dbReference type="OMA" id="VCESEMA"/>
<dbReference type="PaxDb" id="121845-A0A1S4EAI5"/>
<dbReference type="STRING" id="121845.A0A1S4EAI5"/>
<dbReference type="GeneID" id="103508453"/>
<evidence type="ECO:0000313" key="4">
    <source>
        <dbReference type="RefSeq" id="XP_017299253.1"/>
    </source>
</evidence>
<organism evidence="3 5">
    <name type="scientific">Diaphorina citri</name>
    <name type="common">Asian citrus psyllid</name>
    <dbReference type="NCBI Taxonomy" id="121845"/>
    <lineage>
        <taxon>Eukaryota</taxon>
        <taxon>Metazoa</taxon>
        <taxon>Ecdysozoa</taxon>
        <taxon>Arthropoda</taxon>
        <taxon>Hexapoda</taxon>
        <taxon>Insecta</taxon>
        <taxon>Pterygota</taxon>
        <taxon>Neoptera</taxon>
        <taxon>Paraneoptera</taxon>
        <taxon>Hemiptera</taxon>
        <taxon>Sternorrhyncha</taxon>
        <taxon>Psylloidea</taxon>
        <taxon>Psyllidae</taxon>
        <taxon>Diaphorininae</taxon>
        <taxon>Diaphorina</taxon>
    </lineage>
</organism>
<evidence type="ECO:0000256" key="1">
    <source>
        <dbReference type="SAM" id="MobiDB-lite"/>
    </source>
</evidence>